<dbReference type="AlphaFoldDB" id="S9QIW0"/>
<name>S9QIW0_9RHOB</name>
<comment type="caution">
    <text evidence="1">The sequence shown here is derived from an EMBL/GenBank/DDBJ whole genome shotgun (WGS) entry which is preliminary data.</text>
</comment>
<dbReference type="Proteomes" id="UP000015347">
    <property type="component" value="Unassembled WGS sequence"/>
</dbReference>
<evidence type="ECO:0000313" key="1">
    <source>
        <dbReference type="EMBL" id="EPX79742.1"/>
    </source>
</evidence>
<evidence type="ECO:0000313" key="2">
    <source>
        <dbReference type="Proteomes" id="UP000015347"/>
    </source>
</evidence>
<dbReference type="HOGENOM" id="CLU_2994099_0_0_5"/>
<dbReference type="EMBL" id="APVH01000035">
    <property type="protein sequence ID" value="EPX79742.1"/>
    <property type="molecule type" value="Genomic_DNA"/>
</dbReference>
<sequence length="57" mass="5967">MNRRASRLLEIAHLNLSLSRVGRSIGAMPAASIGTGPGIERGCRGNEVLDATHRVGA</sequence>
<keyword evidence="2" id="KW-1185">Reference proteome</keyword>
<protein>
    <submittedName>
        <fullName evidence="1">Uncharacterized protein</fullName>
    </submittedName>
</protein>
<accession>S9QIW0</accession>
<organism evidence="1 2">
    <name type="scientific">Salipiger mucosus DSM 16094</name>
    <dbReference type="NCBI Taxonomy" id="1123237"/>
    <lineage>
        <taxon>Bacteria</taxon>
        <taxon>Pseudomonadati</taxon>
        <taxon>Pseudomonadota</taxon>
        <taxon>Alphaproteobacteria</taxon>
        <taxon>Rhodobacterales</taxon>
        <taxon>Roseobacteraceae</taxon>
        <taxon>Salipiger</taxon>
    </lineage>
</organism>
<gene>
    <name evidence="1" type="ORF">Salmuc_05685</name>
</gene>
<proteinExistence type="predicted"/>
<dbReference type="STRING" id="1123237.Salmuc_05685"/>
<reference evidence="2" key="1">
    <citation type="journal article" date="2014" name="Stand. Genomic Sci.">
        <title>Genome sequence of the exopolysaccharide-producing Salipiger mucosus type strain (DSM 16094(T)), a moderately halophilic member of the Roseobacter clade.</title>
        <authorList>
            <person name="Riedel T."/>
            <person name="Spring S."/>
            <person name="Fiebig A."/>
            <person name="Petersen J."/>
            <person name="Kyrpides N.C."/>
            <person name="Goker M."/>
            <person name="Klenk H.P."/>
        </authorList>
    </citation>
    <scope>NUCLEOTIDE SEQUENCE [LARGE SCALE GENOMIC DNA]</scope>
    <source>
        <strain evidence="2">DSM 16094</strain>
    </source>
</reference>